<keyword evidence="4" id="KW-0597">Phosphoprotein</keyword>
<evidence type="ECO:0000256" key="3">
    <source>
        <dbReference type="ARBA" id="ARBA00022450"/>
    </source>
</evidence>
<dbReference type="FunFam" id="3.30.300.30:FF:000010">
    <property type="entry name" value="Enterobactin synthetase component F"/>
    <property type="match status" value="1"/>
</dbReference>
<dbReference type="InterPro" id="IPR025110">
    <property type="entry name" value="AMP-bd_C"/>
</dbReference>
<dbReference type="InterPro" id="IPR045851">
    <property type="entry name" value="AMP-bd_C_sf"/>
</dbReference>
<dbReference type="Gene3D" id="3.30.559.10">
    <property type="entry name" value="Chloramphenicol acetyltransferase-like domain"/>
    <property type="match status" value="1"/>
</dbReference>
<dbReference type="Gene3D" id="2.30.38.10">
    <property type="entry name" value="Luciferase, Domain 3"/>
    <property type="match status" value="1"/>
</dbReference>
<dbReference type="PANTHER" id="PTHR45527">
    <property type="entry name" value="NONRIBOSOMAL PEPTIDE SYNTHETASE"/>
    <property type="match status" value="1"/>
</dbReference>
<dbReference type="GO" id="GO:0003824">
    <property type="term" value="F:catalytic activity"/>
    <property type="evidence" value="ECO:0007669"/>
    <property type="project" value="InterPro"/>
</dbReference>
<dbReference type="Pfam" id="PF00668">
    <property type="entry name" value="Condensation"/>
    <property type="match status" value="2"/>
</dbReference>
<dbReference type="Pfam" id="PF00501">
    <property type="entry name" value="AMP-binding"/>
    <property type="match status" value="1"/>
</dbReference>
<feature type="compositionally biased region" description="Polar residues" evidence="5">
    <location>
        <begin position="1252"/>
        <end position="1266"/>
    </location>
</feature>
<dbReference type="SUPFAM" id="SSF52777">
    <property type="entry name" value="CoA-dependent acyltransferases"/>
    <property type="match status" value="3"/>
</dbReference>
<dbReference type="PRINTS" id="PR00154">
    <property type="entry name" value="AMPBINDING"/>
</dbReference>
<dbReference type="InterPro" id="IPR006162">
    <property type="entry name" value="Ppantetheine_attach_site"/>
</dbReference>
<dbReference type="Gene3D" id="3.30.559.30">
    <property type="entry name" value="Nonribosomal peptide synthetase, condensation domain"/>
    <property type="match status" value="2"/>
</dbReference>
<protein>
    <submittedName>
        <fullName evidence="7">Amino acid adenylation domain-containing protein</fullName>
    </submittedName>
</protein>
<dbReference type="InterPro" id="IPR036736">
    <property type="entry name" value="ACP-like_sf"/>
</dbReference>
<evidence type="ECO:0000259" key="6">
    <source>
        <dbReference type="PROSITE" id="PS50075"/>
    </source>
</evidence>
<dbReference type="FunFam" id="3.40.50.980:FF:000001">
    <property type="entry name" value="Non-ribosomal peptide synthetase"/>
    <property type="match status" value="1"/>
</dbReference>
<gene>
    <name evidence="7" type="ORF">BECKTC1821D_GA0114238_1002101</name>
</gene>
<feature type="region of interest" description="Disordered" evidence="5">
    <location>
        <begin position="1282"/>
        <end position="1302"/>
    </location>
</feature>
<dbReference type="InterPro" id="IPR010071">
    <property type="entry name" value="AA_adenyl_dom"/>
</dbReference>
<evidence type="ECO:0000256" key="2">
    <source>
        <dbReference type="ARBA" id="ARBA00006432"/>
    </source>
</evidence>
<feature type="region of interest" description="Disordered" evidence="5">
    <location>
        <begin position="1233"/>
        <end position="1266"/>
    </location>
</feature>
<dbReference type="Gene3D" id="1.10.1200.10">
    <property type="entry name" value="ACP-like"/>
    <property type="match status" value="1"/>
</dbReference>
<dbReference type="FunFam" id="1.10.1200.10:FF:000005">
    <property type="entry name" value="Nonribosomal peptide synthetase 1"/>
    <property type="match status" value="1"/>
</dbReference>
<dbReference type="CDD" id="cd19531">
    <property type="entry name" value="LCL_NRPS-like"/>
    <property type="match status" value="1"/>
</dbReference>
<dbReference type="SUPFAM" id="SSF47336">
    <property type="entry name" value="ACP-like"/>
    <property type="match status" value="1"/>
</dbReference>
<dbReference type="Gene3D" id="3.30.300.30">
    <property type="match status" value="1"/>
</dbReference>
<dbReference type="PROSITE" id="PS50075">
    <property type="entry name" value="CARRIER"/>
    <property type="match status" value="1"/>
</dbReference>
<comment type="similarity">
    <text evidence="2">Belongs to the ATP-dependent AMP-binding enzyme family.</text>
</comment>
<dbReference type="PROSITE" id="PS00455">
    <property type="entry name" value="AMP_BINDING"/>
    <property type="match status" value="1"/>
</dbReference>
<dbReference type="Pfam" id="PF13193">
    <property type="entry name" value="AMP-binding_C"/>
    <property type="match status" value="1"/>
</dbReference>
<dbReference type="PANTHER" id="PTHR45527:SF1">
    <property type="entry name" value="FATTY ACID SYNTHASE"/>
    <property type="match status" value="1"/>
</dbReference>
<organism evidence="7">
    <name type="scientific">Candidatus Kentrum sp. TC</name>
    <dbReference type="NCBI Taxonomy" id="2126339"/>
    <lineage>
        <taxon>Bacteria</taxon>
        <taxon>Pseudomonadati</taxon>
        <taxon>Pseudomonadota</taxon>
        <taxon>Gammaproteobacteria</taxon>
        <taxon>Candidatus Kentrum</taxon>
    </lineage>
</organism>
<dbReference type="PROSITE" id="PS00012">
    <property type="entry name" value="PHOSPHOPANTETHEINE"/>
    <property type="match status" value="1"/>
</dbReference>
<name>A0A450Y8S2_9GAMM</name>
<dbReference type="InterPro" id="IPR000873">
    <property type="entry name" value="AMP-dep_synth/lig_dom"/>
</dbReference>
<dbReference type="NCBIfam" id="TIGR01733">
    <property type="entry name" value="AA-adenyl-dom"/>
    <property type="match status" value="1"/>
</dbReference>
<evidence type="ECO:0000256" key="1">
    <source>
        <dbReference type="ARBA" id="ARBA00001957"/>
    </source>
</evidence>
<accession>A0A450Y8S2</accession>
<evidence type="ECO:0000256" key="5">
    <source>
        <dbReference type="SAM" id="MobiDB-lite"/>
    </source>
</evidence>
<dbReference type="Pfam" id="PF00550">
    <property type="entry name" value="PP-binding"/>
    <property type="match status" value="1"/>
</dbReference>
<dbReference type="SUPFAM" id="SSF56801">
    <property type="entry name" value="Acetyl-CoA synthetase-like"/>
    <property type="match status" value="1"/>
</dbReference>
<proteinExistence type="inferred from homology"/>
<keyword evidence="3" id="KW-0596">Phosphopantetheine</keyword>
<dbReference type="InterPro" id="IPR020806">
    <property type="entry name" value="PKS_PP-bd"/>
</dbReference>
<dbReference type="SMART" id="SM00823">
    <property type="entry name" value="PKS_PP"/>
    <property type="match status" value="1"/>
</dbReference>
<dbReference type="InterPro" id="IPR001242">
    <property type="entry name" value="Condensation_dom"/>
</dbReference>
<dbReference type="GO" id="GO:0031177">
    <property type="term" value="F:phosphopantetheine binding"/>
    <property type="evidence" value="ECO:0007669"/>
    <property type="project" value="InterPro"/>
</dbReference>
<dbReference type="InterPro" id="IPR009081">
    <property type="entry name" value="PP-bd_ACP"/>
</dbReference>
<dbReference type="GO" id="GO:0005829">
    <property type="term" value="C:cytosol"/>
    <property type="evidence" value="ECO:0007669"/>
    <property type="project" value="TreeGrafter"/>
</dbReference>
<dbReference type="InterPro" id="IPR023213">
    <property type="entry name" value="CAT-like_dom_sf"/>
</dbReference>
<dbReference type="GO" id="GO:0043041">
    <property type="term" value="P:amino acid activation for nonribosomal peptide biosynthetic process"/>
    <property type="evidence" value="ECO:0007669"/>
    <property type="project" value="TreeGrafter"/>
</dbReference>
<dbReference type="EMBL" id="CAADFS010000002">
    <property type="protein sequence ID" value="VFK37905.1"/>
    <property type="molecule type" value="Genomic_DNA"/>
</dbReference>
<dbReference type="GO" id="GO:0044550">
    <property type="term" value="P:secondary metabolite biosynthetic process"/>
    <property type="evidence" value="ECO:0007669"/>
    <property type="project" value="UniProtKB-ARBA"/>
</dbReference>
<reference evidence="7" key="1">
    <citation type="submission" date="2019-02" db="EMBL/GenBank/DDBJ databases">
        <authorList>
            <person name="Gruber-Vodicka R. H."/>
            <person name="Seah K. B. B."/>
        </authorList>
    </citation>
    <scope>NUCLEOTIDE SEQUENCE</scope>
    <source>
        <strain evidence="7">BECK_BZ123</strain>
    </source>
</reference>
<dbReference type="FunFam" id="2.30.38.10:FF:000001">
    <property type="entry name" value="Non-ribosomal peptide synthetase PvdI"/>
    <property type="match status" value="1"/>
</dbReference>
<dbReference type="InterPro" id="IPR020845">
    <property type="entry name" value="AMP-binding_CS"/>
</dbReference>
<dbReference type="InterPro" id="IPR020459">
    <property type="entry name" value="AMP-binding"/>
</dbReference>
<evidence type="ECO:0000313" key="7">
    <source>
        <dbReference type="EMBL" id="VFK37905.1"/>
    </source>
</evidence>
<comment type="cofactor">
    <cofactor evidence="1">
        <name>pantetheine 4'-phosphate</name>
        <dbReference type="ChEBI" id="CHEBI:47942"/>
    </cofactor>
</comment>
<feature type="domain" description="Carrier" evidence="6">
    <location>
        <begin position="825"/>
        <end position="900"/>
    </location>
</feature>
<dbReference type="CDD" id="cd17652">
    <property type="entry name" value="A_NRPS_CmdD_like"/>
    <property type="match status" value="1"/>
</dbReference>
<sequence length="1302" mass="144979">MLYREETNGSSKPVPIPTRTYDRFIREQIDWRETPAGECQGLFWKETLSEQFPLLDLPTDRPHRVAPSFKTEYLPFAIPVAPRKSMRSLARDANVRPLVLWLSAWFVFLHRMGGQSDLVTTLPVAGRGREYDGVLGFFVNNLPIRVQCLGEERFQTFSKHVADALETALAHQDWPFSLMTRGMDISTFSSLSQTGFAWQNFNRFGKRRSVLVTASGETGEIWHVGGMEWELIRHWHQSQEPDIQLHLMNLPDNQYGIWRYASDLFDRSTIERWSGHFVRLLEGIVAEPTAKISRLPLLTEAEKQRILVEWNDTKVPYPQGKCVHELFEDRAAKTPDAVALVFEDLEVSYGELNARANRLAHRLRTLGVGPEALVGLFVERSVEMIVGLLAILKAGGAYVPLDPEYPKDRLAFMAEDAGLKVLLCHGATRDRLPECPARILDMDTEAAAIAGENPDNPAQLATSDNLAYVIYTSGSTGKPKGVMIEHEGLINLAMAQAHIFHVDPSSRVLQFASISFDAAIWEILMAFQAGAALCLADKASLLLGAALRDTLIRRAITHVTLPPSALTVLSTAEEIPALSTLITAGEACPIAVAREWTRKARYFNAYGPTETTVCASILAFSGEDETLSIGHPIANIQTYILDSNLQPLPIGVSGELYVGGAGVARGYLNRPDLTAERFIPDPFSNDPDARLYRTGDLCRWLPDGTIEYLGRIDTQVKIRGFRIECGEVENALLSYPGVREAVVDARGEGVEKRLAAWVVGDVGGIHESPLRDALRTQLRGMLPDWMVPSVFVFVESLPLTPSGKIDRKALPAPDASDFSAREFVAPATPTEELLANLWAAVLKRESIGRFDNFFDLGGHSLLATQLVSRIRDGFQVELPVSVVFDYPNLFALAEAISSSGAGKRLPPIEPQPVDAPKAPSFAQQRLWFLDRYEGGGTATYNIPIALRLSGDLDIDALRASLSWMVERHEALRTYFPNTEGEARAEMLSVSAFEFPIHDLRHLPPAEWQLQRRVDEHATRPFDLAQGPLFRSEILRLGEHHGQEVDVLLINMHHIIGDGWSLGIFVREWKEAYGAFSRGETPNVPPLPCQYSDYAAWQRQWLRDEVLEEQLAYWKDNLAGIPELLELPTDHPRPAQQSYRGTHRFQTLPCDVTAAIEAFSREQGVTLFMTLLAAFDVLLARYSGQDDICVGSPHRQPHPHRYGGPHRLLRQYPGAARPTEPGLEFSGAARGGTARLPRGLCPSGHPLRGPGGTTESRAQPQPRSPCSRSCWYCRTMNQWRSNCRDSPSAPWSRTIRSPSSILP</sequence>
<dbReference type="Gene3D" id="3.40.50.980">
    <property type="match status" value="2"/>
</dbReference>
<dbReference type="FunFam" id="3.40.50.12780:FF:000012">
    <property type="entry name" value="Non-ribosomal peptide synthetase"/>
    <property type="match status" value="1"/>
</dbReference>
<evidence type="ECO:0000256" key="4">
    <source>
        <dbReference type="ARBA" id="ARBA00022553"/>
    </source>
</evidence>